<dbReference type="Proteomes" id="UP001516061">
    <property type="component" value="Unassembled WGS sequence"/>
</dbReference>
<reference evidence="1 2" key="1">
    <citation type="submission" date="2020-05" db="EMBL/GenBank/DDBJ databases">
        <title>Genomic Encyclopedia of Type Strains, Phase IV (KMG-V): Genome sequencing to study the core and pangenomes of soil and plant-associated prokaryotes.</title>
        <authorList>
            <person name="Whitman W."/>
        </authorList>
    </citation>
    <scope>NUCLEOTIDE SEQUENCE [LARGE SCALE GENOMIC DNA]</scope>
    <source>
        <strain evidence="1 2">C29</strain>
    </source>
</reference>
<evidence type="ECO:0000313" key="1">
    <source>
        <dbReference type="EMBL" id="NRT56447.1"/>
    </source>
</evidence>
<name>A0ABX2G2C4_9BURK</name>
<keyword evidence="2" id="KW-1185">Reference proteome</keyword>
<gene>
    <name evidence="1" type="ORF">HNQ01_002190</name>
</gene>
<proteinExistence type="predicted"/>
<accession>A0ABX2G2C4</accession>
<dbReference type="EMBL" id="JABSNM010000008">
    <property type="protein sequence ID" value="NRT56447.1"/>
    <property type="molecule type" value="Genomic_DNA"/>
</dbReference>
<sequence>MNIFKKWGLLIFFTISGFGCTTVYVRSDDGTQITVARNIGFTHISSNLTAEGKGSLIYKARGLGLLVSPRGGTLGWVDETTALIGDASRCQMIVWIDSDKSLEQLKNLLSQHQISPDRLCMVAPKAQTQP</sequence>
<organism evidence="1 2">
    <name type="scientific">Sphaerotilus uruguayifluvii</name>
    <dbReference type="NCBI Taxonomy" id="2735897"/>
    <lineage>
        <taxon>Bacteria</taxon>
        <taxon>Pseudomonadati</taxon>
        <taxon>Pseudomonadota</taxon>
        <taxon>Betaproteobacteria</taxon>
        <taxon>Burkholderiales</taxon>
        <taxon>Sphaerotilaceae</taxon>
        <taxon>Sphaerotilus</taxon>
    </lineage>
</organism>
<evidence type="ECO:0008006" key="3">
    <source>
        <dbReference type="Google" id="ProtNLM"/>
    </source>
</evidence>
<comment type="caution">
    <text evidence="1">The sequence shown here is derived from an EMBL/GenBank/DDBJ whole genome shotgun (WGS) entry which is preliminary data.</text>
</comment>
<protein>
    <recommendedName>
        <fullName evidence="3">Lipoprotein</fullName>
    </recommendedName>
</protein>
<evidence type="ECO:0000313" key="2">
    <source>
        <dbReference type="Proteomes" id="UP001516061"/>
    </source>
</evidence>
<dbReference type="RefSeq" id="WP_173805460.1">
    <property type="nucleotide sequence ID" value="NZ_JABSNM010000008.1"/>
</dbReference>
<dbReference type="PROSITE" id="PS51257">
    <property type="entry name" value="PROKAR_LIPOPROTEIN"/>
    <property type="match status" value="1"/>
</dbReference>